<organism evidence="2 3">
    <name type="scientific">Pteropus alecto</name>
    <name type="common">Black flying fox</name>
    <dbReference type="NCBI Taxonomy" id="9402"/>
    <lineage>
        <taxon>Eukaryota</taxon>
        <taxon>Metazoa</taxon>
        <taxon>Chordata</taxon>
        <taxon>Craniata</taxon>
        <taxon>Vertebrata</taxon>
        <taxon>Euteleostomi</taxon>
        <taxon>Mammalia</taxon>
        <taxon>Eutheria</taxon>
        <taxon>Laurasiatheria</taxon>
        <taxon>Chiroptera</taxon>
        <taxon>Yinpterochiroptera</taxon>
        <taxon>Pteropodoidea</taxon>
        <taxon>Pteropodidae</taxon>
        <taxon>Pteropodinae</taxon>
        <taxon>Pteropus</taxon>
    </lineage>
</organism>
<name>L5KGU5_PTEAL</name>
<reference evidence="3" key="1">
    <citation type="journal article" date="2013" name="Science">
        <title>Comparative analysis of bat genomes provides insight into the evolution of flight and immunity.</title>
        <authorList>
            <person name="Zhang G."/>
            <person name="Cowled C."/>
            <person name="Shi Z."/>
            <person name="Huang Z."/>
            <person name="Bishop-Lilly K.A."/>
            <person name="Fang X."/>
            <person name="Wynne J.W."/>
            <person name="Xiong Z."/>
            <person name="Baker M.L."/>
            <person name="Zhao W."/>
            <person name="Tachedjian M."/>
            <person name="Zhu Y."/>
            <person name="Zhou P."/>
            <person name="Jiang X."/>
            <person name="Ng J."/>
            <person name="Yang L."/>
            <person name="Wu L."/>
            <person name="Xiao J."/>
            <person name="Feng Y."/>
            <person name="Chen Y."/>
            <person name="Sun X."/>
            <person name="Zhang Y."/>
            <person name="Marsh G.A."/>
            <person name="Crameri G."/>
            <person name="Broder C.C."/>
            <person name="Frey K.G."/>
            <person name="Wang L.F."/>
            <person name="Wang J."/>
        </authorList>
    </citation>
    <scope>NUCLEOTIDE SEQUENCE [LARGE SCALE GENOMIC DNA]</scope>
</reference>
<sequence length="133" mass="13915">MAVGGEVKEMGSQAPGGPSMCTLKSPVGRKGLGRRETDCGPGTEPSLEGGLSGVVSKPMTGSVWACKAERHKDHSVLFGGTRTVNAEDPAPPPARSTRIVTINSERRDLTWVGPGGLGRAVCTKRLLSRVFES</sequence>
<dbReference type="InParanoid" id="L5KGU5"/>
<gene>
    <name evidence="2" type="ORF">PAL_GLEAN10001426</name>
</gene>
<proteinExistence type="predicted"/>
<accession>L5KGU5</accession>
<dbReference type="AlphaFoldDB" id="L5KGU5"/>
<feature type="region of interest" description="Disordered" evidence="1">
    <location>
        <begin position="1"/>
        <end position="54"/>
    </location>
</feature>
<keyword evidence="3" id="KW-1185">Reference proteome</keyword>
<dbReference type="Proteomes" id="UP000010552">
    <property type="component" value="Unassembled WGS sequence"/>
</dbReference>
<evidence type="ECO:0000256" key="1">
    <source>
        <dbReference type="SAM" id="MobiDB-lite"/>
    </source>
</evidence>
<dbReference type="EMBL" id="KB030794">
    <property type="protein sequence ID" value="ELK09738.1"/>
    <property type="molecule type" value="Genomic_DNA"/>
</dbReference>
<evidence type="ECO:0000313" key="3">
    <source>
        <dbReference type="Proteomes" id="UP000010552"/>
    </source>
</evidence>
<protein>
    <submittedName>
        <fullName evidence="2">Uncharacterized protein</fullName>
    </submittedName>
</protein>
<evidence type="ECO:0000313" key="2">
    <source>
        <dbReference type="EMBL" id="ELK09738.1"/>
    </source>
</evidence>